<keyword evidence="1" id="KW-1133">Transmembrane helix</keyword>
<evidence type="ECO:0000256" key="1">
    <source>
        <dbReference type="SAM" id="Phobius"/>
    </source>
</evidence>
<dbReference type="KEGG" id="fcj:RN605_13675"/>
<evidence type="ECO:0000313" key="4">
    <source>
        <dbReference type="Proteomes" id="UP001304515"/>
    </source>
</evidence>
<evidence type="ECO:0000313" key="3">
    <source>
        <dbReference type="EMBL" id="WNM21715.1"/>
    </source>
</evidence>
<sequence length="74" mass="8541">MTTFWIVSILIFAVVTFLLAKLTLKKSIQESGEKMWKTFGTRTHYWKLLFLCSFGVTAVVVLFLKWTHVLVVSS</sequence>
<evidence type="ECO:0000313" key="2">
    <source>
        <dbReference type="EMBL" id="WNM20325.1"/>
    </source>
</evidence>
<protein>
    <submittedName>
        <fullName evidence="3">Uncharacterized protein</fullName>
    </submittedName>
</protein>
<organism evidence="3 4">
    <name type="scientific">Flavobacterium capsici</name>
    <dbReference type="NCBI Taxonomy" id="3075618"/>
    <lineage>
        <taxon>Bacteria</taxon>
        <taxon>Pseudomonadati</taxon>
        <taxon>Bacteroidota</taxon>
        <taxon>Flavobacteriia</taxon>
        <taxon>Flavobacteriales</taxon>
        <taxon>Flavobacteriaceae</taxon>
        <taxon>Flavobacterium</taxon>
    </lineage>
</organism>
<dbReference type="Proteomes" id="UP001304515">
    <property type="component" value="Chromosome"/>
</dbReference>
<reference evidence="3 4" key="1">
    <citation type="submission" date="2023-09" db="EMBL/GenBank/DDBJ databases">
        <title>Flavobacterium sp. a novel bacteria isolate from Pepper rhizosphere.</title>
        <authorList>
            <person name="Peng Y."/>
            <person name="Lee J."/>
        </authorList>
    </citation>
    <scope>NUCLEOTIDE SEQUENCE [LARGE SCALE GENOMIC DNA]</scope>
    <source>
        <strain evidence="2">PMR2A8</strain>
        <strain evidence="3 4">PMTSA4</strain>
    </source>
</reference>
<proteinExistence type="predicted"/>
<gene>
    <name evidence="3" type="ORF">RN605_13675</name>
    <name evidence="2" type="ORF">RN608_06505</name>
</gene>
<feature type="transmembrane region" description="Helical" evidence="1">
    <location>
        <begin position="45"/>
        <end position="64"/>
    </location>
</feature>
<accession>A0AA96J3J3</accession>
<keyword evidence="1" id="KW-0472">Membrane</keyword>
<dbReference type="AlphaFoldDB" id="A0AA96F333"/>
<keyword evidence="1" id="KW-0812">Transmembrane</keyword>
<dbReference type="EMBL" id="CP134890">
    <property type="protein sequence ID" value="WNM21715.1"/>
    <property type="molecule type" value="Genomic_DNA"/>
</dbReference>
<accession>A0AA96F333</accession>
<name>A0AA96F333_9FLAO</name>
<feature type="transmembrane region" description="Helical" evidence="1">
    <location>
        <begin position="6"/>
        <end position="24"/>
    </location>
</feature>
<dbReference type="EMBL" id="CP134878">
    <property type="protein sequence ID" value="WNM20325.1"/>
    <property type="molecule type" value="Genomic_DNA"/>
</dbReference>
<keyword evidence="4" id="KW-1185">Reference proteome</keyword>
<dbReference type="RefSeq" id="WP_313325646.1">
    <property type="nucleotide sequence ID" value="NZ_CP134878.1"/>
</dbReference>